<comment type="caution">
    <text evidence="2">The sequence shown here is derived from an EMBL/GenBank/DDBJ whole genome shotgun (WGS) entry which is preliminary data.</text>
</comment>
<gene>
    <name evidence="2" type="ORF">CI1B_24320</name>
</gene>
<dbReference type="EMBL" id="CAADFC020000008">
    <property type="protein sequence ID" value="VIO68898.1"/>
    <property type="molecule type" value="Genomic_DNA"/>
</dbReference>
<keyword evidence="1" id="KW-0472">Membrane</keyword>
<feature type="transmembrane region" description="Helical" evidence="1">
    <location>
        <begin position="164"/>
        <end position="185"/>
    </location>
</feature>
<sequence length="405" mass="44834">MHLTRASDDPELAIQLTSTTKSLRRWGAVHKWTSLICTLFMLLLCITGLPLIFHEQIDDLLHEQVKAAEVPAGTPLANLDHMLANALAQAPGKVPHFLIWDRDDPNAMFVSVGPTIDADPTKNLLIRMDSHTGAYLDAPDVTGRFTYIMLKLHTDMFAGLPGKLFLGLMGILFCVAIISGIVVYAPSMRKLRFGAYRAKRTRVVRWLDVHNLAGILLVAWTLVVGFTGVIDTWADLVLKMWQFGQLAEMTAQYSDRPVPSKLTSVNAAVQVATEAVPGMTPSFVAFPGTLFSSKTHYAVFLHGDTPLTSRLLKPALIDAETGKLTDSRDMPWYVLTLFVSQPLHFGDYGGMPLKIVWALLDILTIFILVTGLYLWWRRRKAGVSQERAIANAGAIDNPLLSSSRR</sequence>
<feature type="transmembrane region" description="Helical" evidence="1">
    <location>
        <begin position="206"/>
        <end position="230"/>
    </location>
</feature>
<feature type="transmembrane region" description="Helical" evidence="1">
    <location>
        <begin position="355"/>
        <end position="376"/>
    </location>
</feature>
<feature type="transmembrane region" description="Helical" evidence="1">
    <location>
        <begin position="32"/>
        <end position="53"/>
    </location>
</feature>
<keyword evidence="1" id="KW-0812">Transmembrane</keyword>
<evidence type="ECO:0008006" key="4">
    <source>
        <dbReference type="Google" id="ProtNLM"/>
    </source>
</evidence>
<dbReference type="Pfam" id="PF03929">
    <property type="entry name" value="PepSY_TM"/>
    <property type="match status" value="1"/>
</dbReference>
<name>A0A508T7C8_9BRAD</name>
<reference evidence="2" key="1">
    <citation type="submission" date="2019-02" db="EMBL/GenBank/DDBJ databases">
        <authorList>
            <person name="Pothier F.J."/>
        </authorList>
    </citation>
    <scope>NUCLEOTIDE SEQUENCE</scope>
    <source>
        <strain evidence="2">CI-1B</strain>
    </source>
</reference>
<keyword evidence="1" id="KW-1133">Transmembrane helix</keyword>
<accession>A0A508T7C8</accession>
<dbReference type="PANTHER" id="PTHR34219:SF3">
    <property type="entry name" value="BLL7967 PROTEIN"/>
    <property type="match status" value="1"/>
</dbReference>
<dbReference type="OrthoDB" id="6307929at2"/>
<proteinExistence type="predicted"/>
<evidence type="ECO:0000313" key="3">
    <source>
        <dbReference type="Proteomes" id="UP000328092"/>
    </source>
</evidence>
<evidence type="ECO:0000313" key="2">
    <source>
        <dbReference type="EMBL" id="VIO68898.1"/>
    </source>
</evidence>
<protein>
    <recommendedName>
        <fullName evidence="4">PepSY domain-containing protein</fullName>
    </recommendedName>
</protein>
<keyword evidence="3" id="KW-1185">Reference proteome</keyword>
<organism evidence="2 3">
    <name type="scientific">Bradyrhizobium ivorense</name>
    <dbReference type="NCBI Taxonomy" id="2511166"/>
    <lineage>
        <taxon>Bacteria</taxon>
        <taxon>Pseudomonadati</taxon>
        <taxon>Pseudomonadota</taxon>
        <taxon>Alphaproteobacteria</taxon>
        <taxon>Hyphomicrobiales</taxon>
        <taxon>Nitrobacteraceae</taxon>
        <taxon>Bradyrhizobium</taxon>
    </lineage>
</organism>
<dbReference type="Proteomes" id="UP000328092">
    <property type="component" value="Unassembled WGS sequence"/>
</dbReference>
<dbReference type="InterPro" id="IPR005625">
    <property type="entry name" value="PepSY-ass_TM"/>
</dbReference>
<dbReference type="AlphaFoldDB" id="A0A508T7C8"/>
<evidence type="ECO:0000256" key="1">
    <source>
        <dbReference type="SAM" id="Phobius"/>
    </source>
</evidence>
<dbReference type="PANTHER" id="PTHR34219">
    <property type="entry name" value="IRON-REGULATED INNER MEMBRANE PROTEIN-RELATED"/>
    <property type="match status" value="1"/>
</dbReference>